<keyword evidence="14" id="KW-1185">Reference proteome</keyword>
<comment type="function">
    <text evidence="10">Involved in the biosynthesis of the central metabolite phospho-alpha-D-ribosyl-1-pyrophosphate (PRPP) via the transfer of pyrophosphoryl group from ATP to 1-hydroxyl of ribose-5-phosphate (Rib-5-P).</text>
</comment>
<protein>
    <recommendedName>
        <fullName evidence="10">Ribose-phosphate pyrophosphokinase</fullName>
        <shortName evidence="10">RPPK</shortName>
        <ecNumber evidence="10">2.7.6.1</ecNumber>
    </recommendedName>
    <alternativeName>
        <fullName evidence="10">5-phospho-D-ribosyl alpha-1-diphosphate synthase</fullName>
    </alternativeName>
    <alternativeName>
        <fullName evidence="10">Phosphoribosyl diphosphate synthase</fullName>
    </alternativeName>
    <alternativeName>
        <fullName evidence="10">Phosphoribosyl pyrophosphate synthase</fullName>
        <shortName evidence="10">P-Rib-PP synthase</shortName>
        <shortName evidence="10">PRPP synthase</shortName>
        <shortName evidence="10">PRPPase</shortName>
    </alternativeName>
</protein>
<feature type="binding site" evidence="10">
    <location>
        <position position="213"/>
    </location>
    <ligand>
        <name>D-ribose 5-phosphate</name>
        <dbReference type="ChEBI" id="CHEBI:78346"/>
    </ligand>
</feature>
<comment type="caution">
    <text evidence="13">The sequence shown here is derived from an EMBL/GenBank/DDBJ whole genome shotgun (WGS) entry which is preliminary data.</text>
</comment>
<evidence type="ECO:0000256" key="10">
    <source>
        <dbReference type="HAMAP-Rule" id="MF_00583"/>
    </source>
</evidence>
<dbReference type="CDD" id="cd06223">
    <property type="entry name" value="PRTases_typeI"/>
    <property type="match status" value="1"/>
</dbReference>
<dbReference type="HAMAP" id="MF_00583_A">
    <property type="entry name" value="RibP_PPkinase_A"/>
    <property type="match status" value="1"/>
</dbReference>
<keyword evidence="7 10" id="KW-0067">ATP-binding</keyword>
<feature type="binding site" evidence="10">
    <location>
        <position position="125"/>
    </location>
    <ligand>
        <name>Mg(2+)</name>
        <dbReference type="ChEBI" id="CHEBI:18420"/>
        <label>1</label>
    </ligand>
</feature>
<evidence type="ECO:0000256" key="7">
    <source>
        <dbReference type="ARBA" id="ARBA00022840"/>
    </source>
</evidence>
<feature type="domain" description="Phosphoribosyltransferase" evidence="11">
    <location>
        <begin position="148"/>
        <end position="242"/>
    </location>
</feature>
<evidence type="ECO:0000256" key="9">
    <source>
        <dbReference type="ARBA" id="ARBA00049535"/>
    </source>
</evidence>
<evidence type="ECO:0000256" key="5">
    <source>
        <dbReference type="ARBA" id="ARBA00022741"/>
    </source>
</evidence>
<evidence type="ECO:0000256" key="3">
    <source>
        <dbReference type="ARBA" id="ARBA00022723"/>
    </source>
</evidence>
<evidence type="ECO:0000259" key="12">
    <source>
        <dbReference type="Pfam" id="PF13793"/>
    </source>
</evidence>
<dbReference type="SUPFAM" id="SSF53271">
    <property type="entry name" value="PRTase-like"/>
    <property type="match status" value="1"/>
</dbReference>
<evidence type="ECO:0000256" key="6">
    <source>
        <dbReference type="ARBA" id="ARBA00022777"/>
    </source>
</evidence>
<dbReference type="GO" id="GO:0016301">
    <property type="term" value="F:kinase activity"/>
    <property type="evidence" value="ECO:0007669"/>
    <property type="project" value="UniProtKB-KW"/>
</dbReference>
<dbReference type="Gene3D" id="3.40.50.2020">
    <property type="match status" value="2"/>
</dbReference>
<proteinExistence type="inferred from homology"/>
<dbReference type="InterPro" id="IPR029099">
    <property type="entry name" value="Pribosyltran_N"/>
</dbReference>
<comment type="catalytic activity">
    <reaction evidence="9 10">
        <text>D-ribose 5-phosphate + ATP = 5-phospho-alpha-D-ribose 1-diphosphate + AMP + H(+)</text>
        <dbReference type="Rhea" id="RHEA:15609"/>
        <dbReference type="ChEBI" id="CHEBI:15378"/>
        <dbReference type="ChEBI" id="CHEBI:30616"/>
        <dbReference type="ChEBI" id="CHEBI:58017"/>
        <dbReference type="ChEBI" id="CHEBI:78346"/>
        <dbReference type="ChEBI" id="CHEBI:456215"/>
        <dbReference type="EC" id="2.7.6.1"/>
    </reaction>
</comment>
<dbReference type="GO" id="GO:0005737">
    <property type="term" value="C:cytoplasm"/>
    <property type="evidence" value="ECO:0007669"/>
    <property type="project" value="UniProtKB-SubCell"/>
</dbReference>
<sequence length="287" mass="30668">MEEYSAMKVIYTEKSQLLAARVAQHLGCKIAEVKYNTFPDGEQYVRVMDLDEEMVIVASTVDAGSVLQAVLMLDACEGRNTTLVLPYMGYARQDKRFNDGEPISARALARILSEGASRIFTVNIHDPSVLSHFKCPAQNLTIAPKVGEYIKTMNLADPLVLAPDDGAWEFAKGVAAVGGWDCDHLDKTRLSGSEVKMAPKHLEANGRDCIIVDDIIATGGSMATAAGMLKEQGATSVRAAGVHGVFASGGYVKLMQAGLADVASSDTIERASSKITASTVIADAVRR</sequence>
<feature type="binding site" evidence="10">
    <location>
        <begin position="40"/>
        <end position="42"/>
    </location>
    <ligand>
        <name>ATP</name>
        <dbReference type="ChEBI" id="CHEBI:30616"/>
    </ligand>
</feature>
<keyword evidence="4 10" id="KW-0545">Nucleotide biosynthesis</keyword>
<dbReference type="GO" id="GO:0006015">
    <property type="term" value="P:5-phosphoribose 1-diphosphate biosynthetic process"/>
    <property type="evidence" value="ECO:0007669"/>
    <property type="project" value="UniProtKB-UniRule"/>
</dbReference>
<dbReference type="EMBL" id="JAWDKA010000010">
    <property type="protein sequence ID" value="MDV0442440.1"/>
    <property type="molecule type" value="Genomic_DNA"/>
</dbReference>
<dbReference type="GO" id="GO:0004749">
    <property type="term" value="F:ribose phosphate diphosphokinase activity"/>
    <property type="evidence" value="ECO:0007669"/>
    <property type="project" value="UniProtKB-UniRule"/>
</dbReference>
<keyword evidence="8 10" id="KW-0460">Magnesium</keyword>
<dbReference type="GO" id="GO:0006164">
    <property type="term" value="P:purine nucleotide biosynthetic process"/>
    <property type="evidence" value="ECO:0007669"/>
    <property type="project" value="TreeGrafter"/>
</dbReference>
<dbReference type="AlphaFoldDB" id="A0AAE4ME85"/>
<dbReference type="InterPro" id="IPR037514">
    <property type="entry name" value="Rib-P_diPkinase_arc"/>
</dbReference>
<dbReference type="PANTHER" id="PTHR10210">
    <property type="entry name" value="RIBOSE-PHOSPHATE DIPHOSPHOKINASE FAMILY MEMBER"/>
    <property type="match status" value="1"/>
</dbReference>
<dbReference type="PANTHER" id="PTHR10210:SF32">
    <property type="entry name" value="RIBOSE-PHOSPHATE PYROPHOSPHOKINASE 2"/>
    <property type="match status" value="1"/>
</dbReference>
<comment type="pathway">
    <text evidence="10">Metabolic intermediate biosynthesis; 5-phospho-alpha-D-ribose 1-diphosphate biosynthesis; 5-phospho-alpha-D-ribose 1-diphosphate from D-ribose 5-phosphate (route I): step 1/1.</text>
</comment>
<dbReference type="InterPro" id="IPR005946">
    <property type="entry name" value="Rib-P_diPkinase"/>
</dbReference>
<comment type="similarity">
    <text evidence="10">Belongs to the ribose-phosphate pyrophosphokinase family. Class III (archaeal) subfamily.</text>
</comment>
<dbReference type="Pfam" id="PF00156">
    <property type="entry name" value="Pribosyltran"/>
    <property type="match status" value="1"/>
</dbReference>
<evidence type="ECO:0000256" key="4">
    <source>
        <dbReference type="ARBA" id="ARBA00022727"/>
    </source>
</evidence>
<reference evidence="13" key="1">
    <citation type="submission" date="2023-06" db="EMBL/GenBank/DDBJ databases">
        <title>Genome sequence of Methancorpusculaceae sp. Ag1.</title>
        <authorList>
            <person name="Protasov E."/>
            <person name="Platt K."/>
            <person name="Poehlein A."/>
            <person name="Daniel R."/>
            <person name="Brune A."/>
        </authorList>
    </citation>
    <scope>NUCLEOTIDE SEQUENCE</scope>
    <source>
        <strain evidence="13">Ag1</strain>
    </source>
</reference>
<dbReference type="InterPro" id="IPR029057">
    <property type="entry name" value="PRTase-like"/>
</dbReference>
<dbReference type="InterPro" id="IPR000836">
    <property type="entry name" value="PRTase_dom"/>
</dbReference>
<evidence type="ECO:0000313" key="13">
    <source>
        <dbReference type="EMBL" id="MDV0442440.1"/>
    </source>
</evidence>
<keyword evidence="6 10" id="KW-0418">Kinase</keyword>
<dbReference type="NCBIfam" id="NF002095">
    <property type="entry name" value="PRK00934.1"/>
    <property type="match status" value="1"/>
</dbReference>
<organism evidence="13 14">
    <name type="scientific">Methanorbis furvi</name>
    <dbReference type="NCBI Taxonomy" id="3028299"/>
    <lineage>
        <taxon>Archaea</taxon>
        <taxon>Methanobacteriati</taxon>
        <taxon>Methanobacteriota</taxon>
        <taxon>Stenosarchaea group</taxon>
        <taxon>Methanomicrobia</taxon>
        <taxon>Methanomicrobiales</taxon>
        <taxon>Methanocorpusculaceae</taxon>
        <taxon>Methanorbis</taxon>
    </lineage>
</organism>
<keyword evidence="1 10" id="KW-0963">Cytoplasm</keyword>
<comment type="cofactor">
    <cofactor evidence="10">
        <name>Mg(2+)</name>
        <dbReference type="ChEBI" id="CHEBI:18420"/>
    </cofactor>
    <text evidence="10">Binds 2 Mg(2+) ions per subunit.</text>
</comment>
<feature type="binding site" evidence="10">
    <location>
        <position position="189"/>
    </location>
    <ligand>
        <name>D-ribose 5-phosphate</name>
        <dbReference type="ChEBI" id="CHEBI:78346"/>
    </ligand>
</feature>
<dbReference type="GO" id="GO:0002189">
    <property type="term" value="C:ribose phosphate diphosphokinase complex"/>
    <property type="evidence" value="ECO:0007669"/>
    <property type="project" value="TreeGrafter"/>
</dbReference>
<dbReference type="EC" id="2.7.6.1" evidence="10"/>
<evidence type="ECO:0000256" key="8">
    <source>
        <dbReference type="ARBA" id="ARBA00022842"/>
    </source>
</evidence>
<keyword evidence="2 10" id="KW-0808">Transferase</keyword>
<keyword evidence="3 10" id="KW-0479">Metal-binding</keyword>
<dbReference type="NCBIfam" id="TIGR01251">
    <property type="entry name" value="ribP_PPkin"/>
    <property type="match status" value="1"/>
</dbReference>
<keyword evidence="5 10" id="KW-0547">Nucleotide-binding</keyword>
<dbReference type="GO" id="GO:0000287">
    <property type="term" value="F:magnesium ion binding"/>
    <property type="evidence" value="ECO:0007669"/>
    <property type="project" value="UniProtKB-UniRule"/>
</dbReference>
<evidence type="ECO:0000313" key="14">
    <source>
        <dbReference type="Proteomes" id="UP001273136"/>
    </source>
</evidence>
<gene>
    <name evidence="10 13" type="primary">prs</name>
    <name evidence="13" type="ORF">McpAg1_16830</name>
</gene>
<feature type="domain" description="Ribose-phosphate pyrophosphokinase N-terminal" evidence="12">
    <location>
        <begin position="7"/>
        <end position="113"/>
    </location>
</feature>
<accession>A0AAE4ME85</accession>
<feature type="binding site" evidence="10">
    <location>
        <position position="164"/>
    </location>
    <ligand>
        <name>Mg(2+)</name>
        <dbReference type="ChEBI" id="CHEBI:18420"/>
        <label>2</label>
    </ligand>
</feature>
<comment type="caution">
    <text evidence="10">Lacks conserved residue(s) required for the propagation of feature annotation.</text>
</comment>
<dbReference type="Pfam" id="PF13793">
    <property type="entry name" value="Pribosyltran_N"/>
    <property type="match status" value="1"/>
</dbReference>
<name>A0AAE4ME85_9EURY</name>
<dbReference type="SMART" id="SM01400">
    <property type="entry name" value="Pribosyltran_N"/>
    <property type="match status" value="1"/>
</dbReference>
<feature type="active site" evidence="10">
    <location>
        <position position="187"/>
    </location>
</feature>
<dbReference type="GO" id="GO:0005524">
    <property type="term" value="F:ATP binding"/>
    <property type="evidence" value="ECO:0007669"/>
    <property type="project" value="UniProtKB-KW"/>
</dbReference>
<feature type="binding site" evidence="10">
    <location>
        <begin position="92"/>
        <end position="93"/>
    </location>
    <ligand>
        <name>ATP</name>
        <dbReference type="ChEBI" id="CHEBI:30616"/>
    </ligand>
</feature>
<evidence type="ECO:0000256" key="1">
    <source>
        <dbReference type="ARBA" id="ARBA00022490"/>
    </source>
</evidence>
<dbReference type="Proteomes" id="UP001273136">
    <property type="component" value="Unassembled WGS sequence"/>
</dbReference>
<comment type="subcellular location">
    <subcellularLocation>
        <location evidence="10">Cytoplasm</location>
    </subcellularLocation>
</comment>
<evidence type="ECO:0000256" key="2">
    <source>
        <dbReference type="ARBA" id="ARBA00022679"/>
    </source>
</evidence>
<evidence type="ECO:0000259" key="11">
    <source>
        <dbReference type="Pfam" id="PF00156"/>
    </source>
</evidence>